<dbReference type="InterPro" id="IPR036638">
    <property type="entry name" value="HLH_DNA-bd_sf"/>
</dbReference>
<dbReference type="PANTHER" id="PTHR46266">
    <property type="entry name" value="TRANSCRIPTION FACTOR TT8"/>
    <property type="match status" value="1"/>
</dbReference>
<dbReference type="Pfam" id="PF00010">
    <property type="entry name" value="HLH"/>
    <property type="match status" value="1"/>
</dbReference>
<dbReference type="AlphaFoldDB" id="A0A2R3U979"/>
<evidence type="ECO:0000256" key="2">
    <source>
        <dbReference type="ARBA" id="ARBA00023159"/>
    </source>
</evidence>
<dbReference type="EMBL" id="MF983804">
    <property type="protein sequence ID" value="AVQ09746.1"/>
    <property type="molecule type" value="mRNA"/>
</dbReference>
<dbReference type="PROSITE" id="PS50888">
    <property type="entry name" value="BHLH"/>
    <property type="match status" value="1"/>
</dbReference>
<dbReference type="InterPro" id="IPR011598">
    <property type="entry name" value="bHLH_dom"/>
</dbReference>
<keyword evidence="2" id="KW-0010">Activator</keyword>
<feature type="region of interest" description="Disordered" evidence="4">
    <location>
        <begin position="325"/>
        <end position="353"/>
    </location>
</feature>
<feature type="domain" description="BHLH" evidence="5">
    <location>
        <begin position="443"/>
        <end position="492"/>
    </location>
</feature>
<dbReference type="GO" id="GO:0046983">
    <property type="term" value="F:protein dimerization activity"/>
    <property type="evidence" value="ECO:0007669"/>
    <property type="project" value="InterPro"/>
</dbReference>
<name>A0A2R3U979_9MARC</name>
<keyword evidence="3" id="KW-0804">Transcription</keyword>
<dbReference type="InterPro" id="IPR025610">
    <property type="entry name" value="MYC/MYB_N"/>
</dbReference>
<dbReference type="SMART" id="SM00353">
    <property type="entry name" value="HLH"/>
    <property type="match status" value="1"/>
</dbReference>
<evidence type="ECO:0000256" key="4">
    <source>
        <dbReference type="SAM" id="MobiDB-lite"/>
    </source>
</evidence>
<evidence type="ECO:0000313" key="6">
    <source>
        <dbReference type="EMBL" id="AVQ09746.1"/>
    </source>
</evidence>
<keyword evidence="1" id="KW-0805">Transcription regulation</keyword>
<reference evidence="6" key="2">
    <citation type="journal article" date="2018" name="Plant Cell Physiol.">
        <title>A bHLH Transcription Factor Regulates Bisbibenzyl Biosynthesis in the Liverwort Plagiochasma appendiculatum.</title>
        <authorList>
            <person name="Wu Y.F."/>
            <person name="Zhao Y."/>
            <person name="Liu X.Y."/>
            <person name="Gao S."/>
            <person name="Cheng A.X."/>
            <person name="Lou H.X."/>
        </authorList>
    </citation>
    <scope>NUCLEOTIDE SEQUENCE</scope>
</reference>
<organism evidence="6">
    <name type="scientific">Plagiochasma appendiculatum</name>
    <dbReference type="NCBI Taxonomy" id="157224"/>
    <lineage>
        <taxon>Eukaryota</taxon>
        <taxon>Viridiplantae</taxon>
        <taxon>Streptophyta</taxon>
        <taxon>Embryophyta</taxon>
        <taxon>Marchantiophyta</taxon>
        <taxon>Marchantiopsida</taxon>
        <taxon>Marchantiidae</taxon>
        <taxon>Marchantiales</taxon>
        <taxon>Aytoniaceae</taxon>
        <taxon>Plagiochasma</taxon>
    </lineage>
</organism>
<dbReference type="SUPFAM" id="SSF47459">
    <property type="entry name" value="HLH, helix-loop-helix DNA-binding domain"/>
    <property type="match status" value="1"/>
</dbReference>
<evidence type="ECO:0000256" key="3">
    <source>
        <dbReference type="ARBA" id="ARBA00023163"/>
    </source>
</evidence>
<feature type="region of interest" description="Disordered" evidence="4">
    <location>
        <begin position="169"/>
        <end position="195"/>
    </location>
</feature>
<dbReference type="PANTHER" id="PTHR46266:SF4">
    <property type="entry name" value="TRANSCRIPTION FACTOR TT8"/>
    <property type="match status" value="1"/>
</dbReference>
<feature type="compositionally biased region" description="Polar residues" evidence="4">
    <location>
        <begin position="325"/>
        <end position="348"/>
    </location>
</feature>
<accession>A0A2R3U979</accession>
<dbReference type="Pfam" id="PF14215">
    <property type="entry name" value="bHLH-MYC_N"/>
    <property type="match status" value="1"/>
</dbReference>
<protein>
    <submittedName>
        <fullName evidence="6">BHLH transcription factor</fullName>
    </submittedName>
</protein>
<sequence length="521" mass="57890">MGQGGHLRELVRSLGWSYAVLWSIPPLMTELVWTDGWYEARSLKVNVERMFNSSYRTCSFAPGSGYVGKVFTQGQHIWLNGDAVQRQSITPGQATFFNSAGIQTLLCFPWFNGVVELGAERLVPQNPDLLQQIRRFLSNTPAFRPQQQLKFQGSDDTCYSSRFSSLSSSEGALPSHGISSDEAEGGGLSDTTLNQPVDSCRSLSLEDRLRQHFRLPAMAGVDGTSCYWSASPAAENTFQTPPPGKSSSLSADFTAGGLSHHSAHNGSNEVIGVDWRLDFGSDINNLTSSPTSTLQQVFTSLPGVESEDFDSSSFLVSSAQGTSRSFGQTAAKSSPYLQHQQHQTATKTSSSSISDEISSHQLQIRRFSSTKPFKPWKGQRQVLGVRRQKNQPNQVLLQKSIKMVHQISLLNQKKEEKKRSEHVALTMRRASAEPREVHSCHDEAAINHMLAERKRREKQKENFSALRALIPFVSKMDRASILGDAIQYVKQLKSRVQELESMNRELEAQIPNRQPKPNSSV</sequence>
<evidence type="ECO:0000256" key="1">
    <source>
        <dbReference type="ARBA" id="ARBA00023015"/>
    </source>
</evidence>
<evidence type="ECO:0000259" key="5">
    <source>
        <dbReference type="PROSITE" id="PS50888"/>
    </source>
</evidence>
<proteinExistence type="evidence at transcript level"/>
<reference evidence="6" key="1">
    <citation type="submission" date="2017-09" db="EMBL/GenBank/DDBJ databases">
        <authorList>
            <person name="Ehlers B."/>
            <person name="Leendertz F.H."/>
        </authorList>
    </citation>
    <scope>NUCLEOTIDE SEQUENCE</scope>
</reference>
<dbReference type="Gene3D" id="4.10.280.10">
    <property type="entry name" value="Helix-loop-helix DNA-binding domain"/>
    <property type="match status" value="1"/>
</dbReference>